<comment type="caution">
    <text evidence="2">The sequence shown here is derived from an EMBL/GenBank/DDBJ whole genome shotgun (WGS) entry which is preliminary data.</text>
</comment>
<feature type="compositionally biased region" description="Basic and acidic residues" evidence="1">
    <location>
        <begin position="33"/>
        <end position="43"/>
    </location>
</feature>
<dbReference type="AlphaFoldDB" id="A0A232FKL3"/>
<organism evidence="2 3">
    <name type="scientific">Trichomalopsis sarcophagae</name>
    <dbReference type="NCBI Taxonomy" id="543379"/>
    <lineage>
        <taxon>Eukaryota</taxon>
        <taxon>Metazoa</taxon>
        <taxon>Ecdysozoa</taxon>
        <taxon>Arthropoda</taxon>
        <taxon>Hexapoda</taxon>
        <taxon>Insecta</taxon>
        <taxon>Pterygota</taxon>
        <taxon>Neoptera</taxon>
        <taxon>Endopterygota</taxon>
        <taxon>Hymenoptera</taxon>
        <taxon>Apocrita</taxon>
        <taxon>Proctotrupomorpha</taxon>
        <taxon>Chalcidoidea</taxon>
        <taxon>Pteromalidae</taxon>
        <taxon>Pteromalinae</taxon>
        <taxon>Trichomalopsis</taxon>
    </lineage>
</organism>
<evidence type="ECO:0000256" key="1">
    <source>
        <dbReference type="SAM" id="MobiDB-lite"/>
    </source>
</evidence>
<accession>A0A232FKL3</accession>
<gene>
    <name evidence="2" type="ORF">TSAR_013910</name>
</gene>
<name>A0A232FKL3_9HYME</name>
<feature type="compositionally biased region" description="Gly residues" evidence="1">
    <location>
        <begin position="21"/>
        <end position="31"/>
    </location>
</feature>
<feature type="region of interest" description="Disordered" evidence="1">
    <location>
        <begin position="1"/>
        <end position="69"/>
    </location>
</feature>
<proteinExistence type="predicted"/>
<feature type="compositionally biased region" description="Polar residues" evidence="1">
    <location>
        <begin position="7"/>
        <end position="19"/>
    </location>
</feature>
<sequence length="69" mass="7076">MYPTPDNDANGSRSNQYTPQVGGGGGGGGSDVGHIRHENKTNDDLTSSTSRSSGSRHRVSITAASDGEN</sequence>
<dbReference type="EMBL" id="NNAY01000070">
    <property type="protein sequence ID" value="OXU31296.1"/>
    <property type="molecule type" value="Genomic_DNA"/>
</dbReference>
<evidence type="ECO:0000313" key="2">
    <source>
        <dbReference type="EMBL" id="OXU31296.1"/>
    </source>
</evidence>
<protein>
    <submittedName>
        <fullName evidence="2">Uncharacterized protein</fullName>
    </submittedName>
</protein>
<evidence type="ECO:0000313" key="3">
    <source>
        <dbReference type="Proteomes" id="UP000215335"/>
    </source>
</evidence>
<dbReference type="Proteomes" id="UP000215335">
    <property type="component" value="Unassembled WGS sequence"/>
</dbReference>
<reference evidence="2 3" key="1">
    <citation type="journal article" date="2017" name="Curr. Biol.">
        <title>The Evolution of Venom by Co-option of Single-Copy Genes.</title>
        <authorList>
            <person name="Martinson E.O."/>
            <person name="Mrinalini"/>
            <person name="Kelkar Y.D."/>
            <person name="Chang C.H."/>
            <person name="Werren J.H."/>
        </authorList>
    </citation>
    <scope>NUCLEOTIDE SEQUENCE [LARGE SCALE GENOMIC DNA]</scope>
    <source>
        <strain evidence="2 3">Alberta</strain>
        <tissue evidence="2">Whole body</tissue>
    </source>
</reference>
<keyword evidence="3" id="KW-1185">Reference proteome</keyword>